<dbReference type="Gene3D" id="3.30.230.10">
    <property type="match status" value="1"/>
</dbReference>
<dbReference type="InterPro" id="IPR020568">
    <property type="entry name" value="Ribosomal_Su5_D2-typ_SF"/>
</dbReference>
<dbReference type="InterPro" id="IPR014721">
    <property type="entry name" value="Ribsml_uS5_D2-typ_fold_subgr"/>
</dbReference>
<dbReference type="NCBIfam" id="TIGR00154">
    <property type="entry name" value="ispE"/>
    <property type="match status" value="1"/>
</dbReference>
<dbReference type="PANTHER" id="PTHR43527:SF2">
    <property type="entry name" value="4-DIPHOSPHOCYTIDYL-2-C-METHYL-D-ERYTHRITOL KINASE, CHLOROPLASTIC"/>
    <property type="match status" value="1"/>
</dbReference>
<evidence type="ECO:0000256" key="7">
    <source>
        <dbReference type="ARBA" id="ARBA00022840"/>
    </source>
</evidence>
<feature type="active site" evidence="9">
    <location>
        <position position="139"/>
    </location>
</feature>
<feature type="domain" description="GHMP kinase N-terminal" evidence="10">
    <location>
        <begin position="70"/>
        <end position="145"/>
    </location>
</feature>
<reference evidence="12 13" key="1">
    <citation type="submission" date="2021-03" db="EMBL/GenBank/DDBJ databases">
        <title>Human Oral Microbial Genomes.</title>
        <authorList>
            <person name="Johnston C.D."/>
            <person name="Chen T."/>
            <person name="Dewhirst F.E."/>
        </authorList>
    </citation>
    <scope>NUCLEOTIDE SEQUENCE [LARGE SCALE GENOMIC DNA]</scope>
    <source>
        <strain evidence="12 13">F0054</strain>
    </source>
</reference>
<keyword evidence="4 9" id="KW-0808">Transferase</keyword>
<dbReference type="Pfam" id="PF00288">
    <property type="entry name" value="GHMP_kinases_N"/>
    <property type="match status" value="1"/>
</dbReference>
<dbReference type="PANTHER" id="PTHR43527">
    <property type="entry name" value="4-DIPHOSPHOCYTIDYL-2-C-METHYL-D-ERYTHRITOL KINASE, CHLOROPLASTIC"/>
    <property type="match status" value="1"/>
</dbReference>
<evidence type="ECO:0000256" key="8">
    <source>
        <dbReference type="ARBA" id="ARBA00032554"/>
    </source>
</evidence>
<gene>
    <name evidence="9" type="primary">ispE</name>
    <name evidence="12" type="ORF">J5A58_11180</name>
</gene>
<accession>A0ABX7XRQ1</accession>
<evidence type="ECO:0000256" key="5">
    <source>
        <dbReference type="ARBA" id="ARBA00022741"/>
    </source>
</evidence>
<proteinExistence type="inferred from homology"/>
<dbReference type="InterPro" id="IPR013750">
    <property type="entry name" value="GHMP_kinase_C_dom"/>
</dbReference>
<evidence type="ECO:0000256" key="2">
    <source>
        <dbReference type="ARBA" id="ARBA00012052"/>
    </source>
</evidence>
<evidence type="ECO:0000259" key="10">
    <source>
        <dbReference type="Pfam" id="PF00288"/>
    </source>
</evidence>
<organism evidence="12 13">
    <name type="scientific">Prevotella melaninogenica</name>
    <dbReference type="NCBI Taxonomy" id="28132"/>
    <lineage>
        <taxon>Bacteria</taxon>
        <taxon>Pseudomonadati</taxon>
        <taxon>Bacteroidota</taxon>
        <taxon>Bacteroidia</taxon>
        <taxon>Bacteroidales</taxon>
        <taxon>Prevotellaceae</taxon>
        <taxon>Prevotella</taxon>
    </lineage>
</organism>
<comment type="function">
    <text evidence="9">Catalyzes the phosphorylation of the position 2 hydroxy group of 4-diphosphocytidyl-2C-methyl-D-erythritol.</text>
</comment>
<dbReference type="GO" id="GO:0050515">
    <property type="term" value="F:4-(cytidine 5'-diphospho)-2-C-methyl-D-erythritol kinase activity"/>
    <property type="evidence" value="ECO:0007669"/>
    <property type="project" value="UniProtKB-EC"/>
</dbReference>
<dbReference type="InterPro" id="IPR036554">
    <property type="entry name" value="GHMP_kinase_C_sf"/>
</dbReference>
<dbReference type="Gene3D" id="3.30.70.890">
    <property type="entry name" value="GHMP kinase, C-terminal domain"/>
    <property type="match status" value="1"/>
</dbReference>
<dbReference type="EMBL" id="CP072362">
    <property type="protein sequence ID" value="QUB76296.1"/>
    <property type="molecule type" value="Genomic_DNA"/>
</dbReference>
<dbReference type="Pfam" id="PF08544">
    <property type="entry name" value="GHMP_kinases_C"/>
    <property type="match status" value="1"/>
</dbReference>
<dbReference type="EC" id="2.7.1.148" evidence="2 9"/>
<feature type="binding site" evidence="9">
    <location>
        <begin position="97"/>
        <end position="107"/>
    </location>
    <ligand>
        <name>ATP</name>
        <dbReference type="ChEBI" id="CHEBI:30616"/>
    </ligand>
</feature>
<dbReference type="InterPro" id="IPR004424">
    <property type="entry name" value="IspE"/>
</dbReference>
<sequence>MITFPCCKINLGLNIVAKRPDGYHDLETVFYPVPLCDALEIKKMDDEFPSPTPIDLKITGNVVECNESKNLVVKAYRLLAQDYKLPRIHAHLVKRIPTQAGLGGGSADAAYMIRLLDERFRLNMGNAEMERYAAQLGADCAFFITSEMAYATGIGEILTPVDNEENNLEGYYLALVKPNVAISTAEAFAGITPKKPIKNCRDIVRQPIDTWRAELTNDFEKPIFAIHPILATVKEKLYEQGALYAQMSGSGSTIFGIFGQKPRNIEELFPDMFTYCVRL</sequence>
<feature type="domain" description="GHMP kinase C-terminal" evidence="11">
    <location>
        <begin position="204"/>
        <end position="263"/>
    </location>
</feature>
<evidence type="ECO:0000256" key="1">
    <source>
        <dbReference type="ARBA" id="ARBA00009684"/>
    </source>
</evidence>
<dbReference type="PIRSF" id="PIRSF010376">
    <property type="entry name" value="IspE"/>
    <property type="match status" value="1"/>
</dbReference>
<dbReference type="RefSeq" id="WP_211808218.1">
    <property type="nucleotide sequence ID" value="NZ_CP072362.1"/>
</dbReference>
<name>A0ABX7XRQ1_9BACT</name>
<dbReference type="SUPFAM" id="SSF54211">
    <property type="entry name" value="Ribosomal protein S5 domain 2-like"/>
    <property type="match status" value="1"/>
</dbReference>
<comment type="catalytic activity">
    <reaction evidence="9">
        <text>4-CDP-2-C-methyl-D-erythritol + ATP = 4-CDP-2-C-methyl-D-erythritol 2-phosphate + ADP + H(+)</text>
        <dbReference type="Rhea" id="RHEA:18437"/>
        <dbReference type="ChEBI" id="CHEBI:15378"/>
        <dbReference type="ChEBI" id="CHEBI:30616"/>
        <dbReference type="ChEBI" id="CHEBI:57823"/>
        <dbReference type="ChEBI" id="CHEBI:57919"/>
        <dbReference type="ChEBI" id="CHEBI:456216"/>
        <dbReference type="EC" id="2.7.1.148"/>
    </reaction>
</comment>
<dbReference type="Proteomes" id="UP000682195">
    <property type="component" value="Chromosome 2"/>
</dbReference>
<keyword evidence="6 9" id="KW-0418">Kinase</keyword>
<evidence type="ECO:0000256" key="3">
    <source>
        <dbReference type="ARBA" id="ARBA00017473"/>
    </source>
</evidence>
<keyword evidence="9" id="KW-0414">Isoprene biosynthesis</keyword>
<comment type="pathway">
    <text evidence="9">Isoprenoid biosynthesis; isopentenyl diphosphate biosynthesis via DXP pathway; isopentenyl diphosphate from 1-deoxy-D-xylulose 5-phosphate: step 3/6.</text>
</comment>
<evidence type="ECO:0000256" key="9">
    <source>
        <dbReference type="HAMAP-Rule" id="MF_00061"/>
    </source>
</evidence>
<keyword evidence="5 9" id="KW-0547">Nucleotide-binding</keyword>
<protein>
    <recommendedName>
        <fullName evidence="3 9">4-diphosphocytidyl-2-C-methyl-D-erythritol kinase</fullName>
        <shortName evidence="9">CMK</shortName>
        <ecNumber evidence="2 9">2.7.1.148</ecNumber>
    </recommendedName>
    <alternativeName>
        <fullName evidence="8 9">4-(cytidine-5'-diphospho)-2-C-methyl-D-erythritol kinase</fullName>
    </alternativeName>
</protein>
<feature type="active site" evidence="9">
    <location>
        <position position="8"/>
    </location>
</feature>
<evidence type="ECO:0000313" key="13">
    <source>
        <dbReference type="Proteomes" id="UP000682195"/>
    </source>
</evidence>
<comment type="similarity">
    <text evidence="1 9">Belongs to the GHMP kinase family. IspE subfamily.</text>
</comment>
<evidence type="ECO:0000313" key="12">
    <source>
        <dbReference type="EMBL" id="QUB76296.1"/>
    </source>
</evidence>
<evidence type="ECO:0000256" key="6">
    <source>
        <dbReference type="ARBA" id="ARBA00022777"/>
    </source>
</evidence>
<evidence type="ECO:0000256" key="4">
    <source>
        <dbReference type="ARBA" id="ARBA00022679"/>
    </source>
</evidence>
<keyword evidence="13" id="KW-1185">Reference proteome</keyword>
<dbReference type="HAMAP" id="MF_00061">
    <property type="entry name" value="IspE"/>
    <property type="match status" value="1"/>
</dbReference>
<evidence type="ECO:0000259" key="11">
    <source>
        <dbReference type="Pfam" id="PF08544"/>
    </source>
</evidence>
<dbReference type="InterPro" id="IPR006204">
    <property type="entry name" value="GHMP_kinase_N_dom"/>
</dbReference>
<dbReference type="SUPFAM" id="SSF55060">
    <property type="entry name" value="GHMP Kinase, C-terminal domain"/>
    <property type="match status" value="1"/>
</dbReference>
<keyword evidence="7 9" id="KW-0067">ATP-binding</keyword>